<gene>
    <name evidence="8" type="ORF">IAD17_07770</name>
</gene>
<accession>A0A9D1L676</accession>
<dbReference type="GO" id="GO:0008443">
    <property type="term" value="F:phosphofructokinase activity"/>
    <property type="evidence" value="ECO:0007669"/>
    <property type="project" value="TreeGrafter"/>
</dbReference>
<dbReference type="NCBIfam" id="TIGR03168">
    <property type="entry name" value="1-PFK"/>
    <property type="match status" value="1"/>
</dbReference>
<keyword evidence="2 6" id="KW-0808">Transferase</keyword>
<dbReference type="AlphaFoldDB" id="A0A9D1L676"/>
<dbReference type="GO" id="GO:0016052">
    <property type="term" value="P:carbohydrate catabolic process"/>
    <property type="evidence" value="ECO:0007669"/>
    <property type="project" value="UniProtKB-ARBA"/>
</dbReference>
<dbReference type="PANTHER" id="PTHR46566">
    <property type="entry name" value="1-PHOSPHOFRUCTOKINASE-RELATED"/>
    <property type="match status" value="1"/>
</dbReference>
<dbReference type="GO" id="GO:0005829">
    <property type="term" value="C:cytosol"/>
    <property type="evidence" value="ECO:0007669"/>
    <property type="project" value="TreeGrafter"/>
</dbReference>
<dbReference type="InterPro" id="IPR029056">
    <property type="entry name" value="Ribokinase-like"/>
</dbReference>
<dbReference type="InterPro" id="IPR011611">
    <property type="entry name" value="PfkB_dom"/>
</dbReference>
<dbReference type="CDD" id="cd01164">
    <property type="entry name" value="FruK_PfkB_like"/>
    <property type="match status" value="1"/>
</dbReference>
<evidence type="ECO:0000256" key="3">
    <source>
        <dbReference type="ARBA" id="ARBA00022741"/>
    </source>
</evidence>
<dbReference type="GO" id="GO:0005524">
    <property type="term" value="F:ATP binding"/>
    <property type="evidence" value="ECO:0007669"/>
    <property type="project" value="UniProtKB-KW"/>
</dbReference>
<reference evidence="8" key="2">
    <citation type="journal article" date="2021" name="PeerJ">
        <title>Extensive microbial diversity within the chicken gut microbiome revealed by metagenomics and culture.</title>
        <authorList>
            <person name="Gilroy R."/>
            <person name="Ravi A."/>
            <person name="Getino M."/>
            <person name="Pursley I."/>
            <person name="Horton D.L."/>
            <person name="Alikhan N.F."/>
            <person name="Baker D."/>
            <person name="Gharbi K."/>
            <person name="Hall N."/>
            <person name="Watson M."/>
            <person name="Adriaenssens E.M."/>
            <person name="Foster-Nyarko E."/>
            <person name="Jarju S."/>
            <person name="Secka A."/>
            <person name="Antonio M."/>
            <person name="Oren A."/>
            <person name="Chaudhuri R.R."/>
            <person name="La Ragione R."/>
            <person name="Hildebrand F."/>
            <person name="Pallen M.J."/>
        </authorList>
    </citation>
    <scope>NUCLEOTIDE SEQUENCE</scope>
    <source>
        <strain evidence="8">ChiHjej12B11-29160</strain>
    </source>
</reference>
<dbReference type="EMBL" id="DVMQ01000020">
    <property type="protein sequence ID" value="HIU24802.1"/>
    <property type="molecule type" value="Genomic_DNA"/>
</dbReference>
<dbReference type="InterPro" id="IPR017583">
    <property type="entry name" value="Tagatose/fructose_Pkinase"/>
</dbReference>
<dbReference type="PROSITE" id="PS00583">
    <property type="entry name" value="PFKB_KINASES_1"/>
    <property type="match status" value="1"/>
</dbReference>
<evidence type="ECO:0000259" key="7">
    <source>
        <dbReference type="Pfam" id="PF00294"/>
    </source>
</evidence>
<evidence type="ECO:0000313" key="8">
    <source>
        <dbReference type="EMBL" id="HIU24802.1"/>
    </source>
</evidence>
<dbReference type="Pfam" id="PF00294">
    <property type="entry name" value="PfkB"/>
    <property type="match status" value="1"/>
</dbReference>
<evidence type="ECO:0000313" key="9">
    <source>
        <dbReference type="Proteomes" id="UP000824078"/>
    </source>
</evidence>
<comment type="caution">
    <text evidence="8">The sequence shown here is derived from an EMBL/GenBank/DDBJ whole genome shotgun (WGS) entry which is preliminary data.</text>
</comment>
<sequence>MIYTVTLNPAIDYVMHPLTLDMGFTNRSSSEEIYVGGNGLNIAGILNELGVANTALGICGGFTGEYLIKTLQERGVSANFVMLDKGNTRINVKLNGIVMSIVNGMGPKIPQRKLEELLERMNFIGEGDTIVLTGSIPASLPDTTYDMIMNRLANRGIRFVVDAPGTLLLRALPAKPFLIKPNNHEVGRLFNENPETPEECLPYARILHERGAANVIVSCGKHGSALLDENGEEHITLCPPCRLVNATGAGDSMVAGFLAMVDSGHDYETALNFASACGSATAASKALAKRETIDRLYLALGKVLDKHADEIAEALERAKQTRIEKTPAE</sequence>
<keyword evidence="3" id="KW-0547">Nucleotide-binding</keyword>
<dbReference type="FunFam" id="3.40.1190.20:FF:000001">
    <property type="entry name" value="Phosphofructokinase"/>
    <property type="match status" value="1"/>
</dbReference>
<comment type="similarity">
    <text evidence="1">Belongs to the carbohydrate kinase PfkB family.</text>
</comment>
<name>A0A9D1L676_9ACTN</name>
<dbReference type="Gene3D" id="3.40.1190.20">
    <property type="match status" value="1"/>
</dbReference>
<dbReference type="Proteomes" id="UP000824078">
    <property type="component" value="Unassembled WGS sequence"/>
</dbReference>
<dbReference type="PIRSF" id="PIRSF000535">
    <property type="entry name" value="1PFK/6PFK/LacC"/>
    <property type="match status" value="1"/>
</dbReference>
<dbReference type="SUPFAM" id="SSF53613">
    <property type="entry name" value="Ribokinase-like"/>
    <property type="match status" value="1"/>
</dbReference>
<dbReference type="GO" id="GO:0044281">
    <property type="term" value="P:small molecule metabolic process"/>
    <property type="evidence" value="ECO:0007669"/>
    <property type="project" value="UniProtKB-ARBA"/>
</dbReference>
<feature type="domain" description="Carbohydrate kinase PfkB" evidence="7">
    <location>
        <begin position="7"/>
        <end position="285"/>
    </location>
</feature>
<evidence type="ECO:0000256" key="2">
    <source>
        <dbReference type="ARBA" id="ARBA00022679"/>
    </source>
</evidence>
<proteinExistence type="inferred from homology"/>
<evidence type="ECO:0000256" key="1">
    <source>
        <dbReference type="ARBA" id="ARBA00010688"/>
    </source>
</evidence>
<reference evidence="8" key="1">
    <citation type="submission" date="2020-10" db="EMBL/GenBank/DDBJ databases">
        <authorList>
            <person name="Gilroy R."/>
        </authorList>
    </citation>
    <scope>NUCLEOTIDE SEQUENCE</scope>
    <source>
        <strain evidence="8">ChiHjej12B11-29160</strain>
    </source>
</reference>
<dbReference type="PANTHER" id="PTHR46566:SF1">
    <property type="entry name" value="1-PHOSPHOFRUCTOKINASE"/>
    <property type="match status" value="1"/>
</dbReference>
<dbReference type="InterPro" id="IPR002173">
    <property type="entry name" value="Carboh/pur_kinase_PfkB_CS"/>
</dbReference>
<organism evidence="8 9">
    <name type="scientific">Candidatus Coprovicinus avistercoris</name>
    <dbReference type="NCBI Taxonomy" id="2840754"/>
    <lineage>
        <taxon>Bacteria</taxon>
        <taxon>Bacillati</taxon>
        <taxon>Actinomycetota</taxon>
        <taxon>Coriobacteriia</taxon>
        <taxon>Coriobacteriales</taxon>
        <taxon>Coriobacteriaceae</taxon>
        <taxon>Coriobacteriaceae incertae sedis</taxon>
        <taxon>Candidatus Coprovicinus</taxon>
    </lineage>
</organism>
<evidence type="ECO:0000256" key="5">
    <source>
        <dbReference type="ARBA" id="ARBA00022840"/>
    </source>
</evidence>
<keyword evidence="4" id="KW-0418">Kinase</keyword>
<protein>
    <submittedName>
        <fullName evidence="8">1-phosphofructokinase</fullName>
    </submittedName>
</protein>
<evidence type="ECO:0000256" key="4">
    <source>
        <dbReference type="ARBA" id="ARBA00022777"/>
    </source>
</evidence>
<keyword evidence="5" id="KW-0067">ATP-binding</keyword>
<evidence type="ECO:0000256" key="6">
    <source>
        <dbReference type="PIRNR" id="PIRNR000535"/>
    </source>
</evidence>